<evidence type="ECO:0000259" key="5">
    <source>
        <dbReference type="PROSITE" id="PS51935"/>
    </source>
</evidence>
<dbReference type="InterPro" id="IPR041382">
    <property type="entry name" value="SH3_16"/>
</dbReference>
<keyword evidence="7" id="KW-1185">Reference proteome</keyword>
<reference evidence="6" key="1">
    <citation type="submission" date="2023-07" db="EMBL/GenBank/DDBJ databases">
        <title>Genomic Encyclopedia of Type Strains, Phase IV (KMG-IV): sequencing the most valuable type-strain genomes for metagenomic binning, comparative biology and taxonomic classification.</title>
        <authorList>
            <person name="Goeker M."/>
        </authorList>
    </citation>
    <scope>NUCLEOTIDE SEQUENCE</scope>
    <source>
        <strain evidence="6">DSM 21202</strain>
    </source>
</reference>
<keyword evidence="4" id="KW-0788">Thiol protease</keyword>
<dbReference type="RefSeq" id="WP_306887294.1">
    <property type="nucleotide sequence ID" value="NZ_JAUSUL010000005.1"/>
</dbReference>
<proteinExistence type="inferred from homology"/>
<keyword evidence="2" id="KW-0645">Protease</keyword>
<evidence type="ECO:0000256" key="1">
    <source>
        <dbReference type="ARBA" id="ARBA00007074"/>
    </source>
</evidence>
<dbReference type="InterPro" id="IPR051794">
    <property type="entry name" value="PG_Endopeptidase_C40"/>
</dbReference>
<dbReference type="PANTHER" id="PTHR47359">
    <property type="entry name" value="PEPTIDOGLYCAN DL-ENDOPEPTIDASE CWLO"/>
    <property type="match status" value="1"/>
</dbReference>
<sequence>MSAAGEFDRRLNAVRPDLADERLKGQVSADRFVQAERRRIRSAIAPLRREPRPDAPLDTEALAGDLIHVFEETSEGWAWVQRAEDGYVGYVSSDELGAADPAPTHRVFASATFLFPGPDIKLPPLGSVPLGATVAVAGEEERGSVRFARLDTGSFMVARHLAPLDVVAPDWVSVAESFIGTPYLWGGTTRFGIDCSGLIQIACRMAGIACLRDSDMQEAGLGTAVEGEAYQRGDLLFWPGHVGVMVDAGRLLHANGHHMMTIVEPVEQAVARIANVAGPVRTVRRIDVATAERSVSDPVIEGPVISSASWTGVGY</sequence>
<dbReference type="Gene3D" id="2.30.30.40">
    <property type="entry name" value="SH3 Domains"/>
    <property type="match status" value="1"/>
</dbReference>
<keyword evidence="3 6" id="KW-0378">Hydrolase</keyword>
<accession>A0AAE3VSH0</accession>
<evidence type="ECO:0000256" key="3">
    <source>
        <dbReference type="ARBA" id="ARBA00022801"/>
    </source>
</evidence>
<dbReference type="PANTHER" id="PTHR47359:SF3">
    <property type="entry name" value="NLP_P60 DOMAIN-CONTAINING PROTEIN-RELATED"/>
    <property type="match status" value="1"/>
</dbReference>
<dbReference type="Pfam" id="PF00877">
    <property type="entry name" value="NLPC_P60"/>
    <property type="match status" value="1"/>
</dbReference>
<organism evidence="6 7">
    <name type="scientific">Amorphus orientalis</name>
    <dbReference type="NCBI Taxonomy" id="649198"/>
    <lineage>
        <taxon>Bacteria</taxon>
        <taxon>Pseudomonadati</taxon>
        <taxon>Pseudomonadota</taxon>
        <taxon>Alphaproteobacteria</taxon>
        <taxon>Hyphomicrobiales</taxon>
        <taxon>Amorphaceae</taxon>
        <taxon>Amorphus</taxon>
    </lineage>
</organism>
<dbReference type="SUPFAM" id="SSF82057">
    <property type="entry name" value="Prokaryotic SH3-related domain"/>
    <property type="match status" value="1"/>
</dbReference>
<comment type="similarity">
    <text evidence="1">Belongs to the peptidase C40 family.</text>
</comment>
<feature type="domain" description="NlpC/P60" evidence="5">
    <location>
        <begin position="165"/>
        <end position="287"/>
    </location>
</feature>
<evidence type="ECO:0000313" key="7">
    <source>
        <dbReference type="Proteomes" id="UP001229244"/>
    </source>
</evidence>
<dbReference type="InterPro" id="IPR000064">
    <property type="entry name" value="NLP_P60_dom"/>
</dbReference>
<dbReference type="GO" id="GO:0008234">
    <property type="term" value="F:cysteine-type peptidase activity"/>
    <property type="evidence" value="ECO:0007669"/>
    <property type="project" value="UniProtKB-KW"/>
</dbReference>
<dbReference type="AlphaFoldDB" id="A0AAE3VSH0"/>
<evidence type="ECO:0000256" key="4">
    <source>
        <dbReference type="ARBA" id="ARBA00022807"/>
    </source>
</evidence>
<name>A0AAE3VSH0_9HYPH</name>
<evidence type="ECO:0000256" key="2">
    <source>
        <dbReference type="ARBA" id="ARBA00022670"/>
    </source>
</evidence>
<dbReference type="PROSITE" id="PS51935">
    <property type="entry name" value="NLPC_P60"/>
    <property type="match status" value="1"/>
</dbReference>
<dbReference type="GO" id="GO:0006508">
    <property type="term" value="P:proteolysis"/>
    <property type="evidence" value="ECO:0007669"/>
    <property type="project" value="UniProtKB-KW"/>
</dbReference>
<dbReference type="SUPFAM" id="SSF54001">
    <property type="entry name" value="Cysteine proteinases"/>
    <property type="match status" value="1"/>
</dbReference>
<evidence type="ECO:0000313" key="6">
    <source>
        <dbReference type="EMBL" id="MDQ0317377.1"/>
    </source>
</evidence>
<dbReference type="Gene3D" id="3.90.1720.10">
    <property type="entry name" value="endopeptidase domain like (from Nostoc punctiforme)"/>
    <property type="match status" value="1"/>
</dbReference>
<dbReference type="Pfam" id="PF18348">
    <property type="entry name" value="SH3_16"/>
    <property type="match status" value="1"/>
</dbReference>
<gene>
    <name evidence="6" type="ORF">J2S73_003861</name>
</gene>
<dbReference type="InterPro" id="IPR038765">
    <property type="entry name" value="Papain-like_cys_pep_sf"/>
</dbReference>
<dbReference type="Proteomes" id="UP001229244">
    <property type="component" value="Unassembled WGS sequence"/>
</dbReference>
<comment type="caution">
    <text evidence="6">The sequence shown here is derived from an EMBL/GenBank/DDBJ whole genome shotgun (WGS) entry which is preliminary data.</text>
</comment>
<protein>
    <submittedName>
        <fullName evidence="6">Cell wall-associated NlpC family hydrolase</fullName>
    </submittedName>
</protein>
<dbReference type="EMBL" id="JAUSUL010000005">
    <property type="protein sequence ID" value="MDQ0317377.1"/>
    <property type="molecule type" value="Genomic_DNA"/>
</dbReference>